<evidence type="ECO:0000256" key="7">
    <source>
        <dbReference type="SAM" id="MobiDB-lite"/>
    </source>
</evidence>
<evidence type="ECO:0000313" key="9">
    <source>
        <dbReference type="Proteomes" id="UP000001219"/>
    </source>
</evidence>
<reference evidence="8 9" key="2">
    <citation type="journal article" date="2010" name="Stand. Genomic Sci.">
        <title>Complete genome sequence of Gordonia bronchialis type strain (3410).</title>
        <authorList>
            <person name="Ivanova N."/>
            <person name="Sikorski J."/>
            <person name="Jando M."/>
            <person name="Lapidus A."/>
            <person name="Nolan M."/>
            <person name="Lucas S."/>
            <person name="Del Rio T.G."/>
            <person name="Tice H."/>
            <person name="Copeland A."/>
            <person name="Cheng J.F."/>
            <person name="Chen F."/>
            <person name="Bruce D."/>
            <person name="Goodwin L."/>
            <person name="Pitluck S."/>
            <person name="Mavromatis K."/>
            <person name="Ovchinnikova G."/>
            <person name="Pati A."/>
            <person name="Chen A."/>
            <person name="Palaniappan K."/>
            <person name="Land M."/>
            <person name="Hauser L."/>
            <person name="Chang Y.J."/>
            <person name="Jeffries C.D."/>
            <person name="Chain P."/>
            <person name="Saunders E."/>
            <person name="Han C."/>
            <person name="Detter J.C."/>
            <person name="Brettin T."/>
            <person name="Rohde M."/>
            <person name="Goker M."/>
            <person name="Bristow J."/>
            <person name="Eisen J.A."/>
            <person name="Markowitz V."/>
            <person name="Hugenholtz P."/>
            <person name="Klenk H.P."/>
            <person name="Kyrpides N.C."/>
        </authorList>
    </citation>
    <scope>NUCLEOTIDE SEQUENCE [LARGE SCALE GENOMIC DNA]</scope>
    <source>
        <strain evidence="9">ATCC 25592 / DSM 43247 / BCRC 13721 / JCM 3198 / KCTC 3076 / NBRC 16047 / NCTC 10667</strain>
    </source>
</reference>
<feature type="compositionally biased region" description="Pro residues" evidence="7">
    <location>
        <begin position="184"/>
        <end position="195"/>
    </location>
</feature>
<keyword evidence="9" id="KW-1185">Reference proteome</keyword>
<proteinExistence type="predicted"/>
<dbReference type="KEGG" id="gbr:Gbro_0404"/>
<evidence type="ECO:0000256" key="1">
    <source>
        <dbReference type="ARBA" id="ARBA00004193"/>
    </source>
</evidence>
<dbReference type="Proteomes" id="UP000001219">
    <property type="component" value="Chromosome"/>
</dbReference>
<dbReference type="Pfam" id="PF16708">
    <property type="entry name" value="LppA"/>
    <property type="match status" value="1"/>
</dbReference>
<evidence type="ECO:0000256" key="3">
    <source>
        <dbReference type="ARBA" id="ARBA00022729"/>
    </source>
</evidence>
<evidence type="ECO:0000256" key="4">
    <source>
        <dbReference type="ARBA" id="ARBA00023136"/>
    </source>
</evidence>
<dbReference type="PROSITE" id="PS51257">
    <property type="entry name" value="PROKAR_LIPOPROTEIN"/>
    <property type="match status" value="1"/>
</dbReference>
<sequence>MRARLLSAVALVVIGIGGCSAVNESTFGETEDVSPQRLTELNDELRGLPTLDVTLEDYRRLRERLTLRIREVAPETYWRSSAIEGDRYPDHRQSCSGEWADTDGRQVQLDRRVSAVPIGEAHWSEALAVVRETVAEYGLKQIGAYRDLPDDRDIRFSGPGGSALMFGTFKAAVLSIQTPCRLPAGPPAPISPPNPVTSQARGN</sequence>
<organism evidence="8 9">
    <name type="scientific">Gordonia bronchialis (strain ATCC 25592 / DSM 43247 / BCRC 13721 / JCM 3198 / KCTC 3076 / NBRC 16047 / NCTC 10667)</name>
    <name type="common">Rhodococcus bronchialis</name>
    <dbReference type="NCBI Taxonomy" id="526226"/>
    <lineage>
        <taxon>Bacteria</taxon>
        <taxon>Bacillati</taxon>
        <taxon>Actinomycetota</taxon>
        <taxon>Actinomycetes</taxon>
        <taxon>Mycobacteriales</taxon>
        <taxon>Gordoniaceae</taxon>
        <taxon>Gordonia</taxon>
    </lineage>
</organism>
<reference evidence="9" key="1">
    <citation type="submission" date="2009-10" db="EMBL/GenBank/DDBJ databases">
        <title>The complete chromosome of Gordonia bronchialis DSM 43247.</title>
        <authorList>
            <consortium name="US DOE Joint Genome Institute (JGI-PGF)"/>
            <person name="Lucas S."/>
            <person name="Copeland A."/>
            <person name="Lapidus A."/>
            <person name="Glavina del Rio T."/>
            <person name="Dalin E."/>
            <person name="Tice H."/>
            <person name="Bruce D."/>
            <person name="Goodwin L."/>
            <person name="Pitluck S."/>
            <person name="Kyrpides N."/>
            <person name="Mavromatis K."/>
            <person name="Ivanova N."/>
            <person name="Ovchinnikova G."/>
            <person name="Saunders E."/>
            <person name="Brettin T."/>
            <person name="Detter J.C."/>
            <person name="Han C."/>
            <person name="Larimer F."/>
            <person name="Land M."/>
            <person name="Hauser L."/>
            <person name="Markowitz V."/>
            <person name="Cheng J.-F."/>
            <person name="Hugenholtz P."/>
            <person name="Woyke T."/>
            <person name="Wu D."/>
            <person name="Jando M."/>
            <person name="Schneider S."/>
            <person name="Goeker M."/>
            <person name="Klenk H.-P."/>
            <person name="Eisen J.A."/>
        </authorList>
    </citation>
    <scope>NUCLEOTIDE SEQUENCE [LARGE SCALE GENOMIC DNA]</scope>
    <source>
        <strain evidence="9">ATCC 25592 / DSM 43247 / BCRC 13721 / JCM 3198 / KCTC 3076 / NBRC 16047 / NCTC 10667</strain>
    </source>
</reference>
<gene>
    <name evidence="8" type="ordered locus">Gbro_0404</name>
</gene>
<evidence type="ECO:0000256" key="2">
    <source>
        <dbReference type="ARBA" id="ARBA00022475"/>
    </source>
</evidence>
<dbReference type="STRING" id="526226.Gbro_0404"/>
<feature type="region of interest" description="Disordered" evidence="7">
    <location>
        <begin position="184"/>
        <end position="203"/>
    </location>
</feature>
<dbReference type="Gene3D" id="3.30.2030.20">
    <property type="match status" value="1"/>
</dbReference>
<dbReference type="AlphaFoldDB" id="D0LDB8"/>
<accession>D0LDB8</accession>
<dbReference type="InterPro" id="IPR032018">
    <property type="entry name" value="LppA/LppB/LprP"/>
</dbReference>
<keyword evidence="3" id="KW-0732">Signal</keyword>
<keyword evidence="4" id="KW-0472">Membrane</keyword>
<keyword evidence="6" id="KW-0449">Lipoprotein</keyword>
<dbReference type="EMBL" id="CP001802">
    <property type="protein sequence ID" value="ACY19738.1"/>
    <property type="molecule type" value="Genomic_DNA"/>
</dbReference>
<evidence type="ECO:0000313" key="8">
    <source>
        <dbReference type="EMBL" id="ACY19738.1"/>
    </source>
</evidence>
<dbReference type="RefSeq" id="WP_012832327.1">
    <property type="nucleotide sequence ID" value="NC_013441.1"/>
</dbReference>
<protein>
    <recommendedName>
        <fullName evidence="10">Lipoprotein LppV</fullName>
    </recommendedName>
</protein>
<evidence type="ECO:0000256" key="5">
    <source>
        <dbReference type="ARBA" id="ARBA00023139"/>
    </source>
</evidence>
<name>D0LDB8_GORB4</name>
<keyword evidence="5" id="KW-0564">Palmitate</keyword>
<dbReference type="OrthoDB" id="4382082at2"/>
<dbReference type="HOGENOM" id="CLU_112047_0_0_11"/>
<dbReference type="GO" id="GO:0005886">
    <property type="term" value="C:plasma membrane"/>
    <property type="evidence" value="ECO:0007669"/>
    <property type="project" value="UniProtKB-SubCell"/>
</dbReference>
<comment type="subcellular location">
    <subcellularLocation>
        <location evidence="1">Cell membrane</location>
        <topology evidence="1">Lipid-anchor</topology>
    </subcellularLocation>
</comment>
<keyword evidence="2" id="KW-1003">Cell membrane</keyword>
<evidence type="ECO:0000256" key="6">
    <source>
        <dbReference type="ARBA" id="ARBA00023288"/>
    </source>
</evidence>
<evidence type="ECO:0008006" key="10">
    <source>
        <dbReference type="Google" id="ProtNLM"/>
    </source>
</evidence>
<dbReference type="eggNOG" id="ENOG50344H5">
    <property type="taxonomic scope" value="Bacteria"/>
</dbReference>